<dbReference type="GO" id="GO:0000938">
    <property type="term" value="C:GARP complex"/>
    <property type="evidence" value="ECO:0007669"/>
    <property type="project" value="InterPro"/>
</dbReference>
<dbReference type="Proteomes" id="UP000489600">
    <property type="component" value="Unassembled WGS sequence"/>
</dbReference>
<keyword evidence="3" id="KW-0813">Transport</keyword>
<dbReference type="OrthoDB" id="10259024at2759"/>
<evidence type="ECO:0000256" key="1">
    <source>
        <dbReference type="ARBA" id="ARBA00004601"/>
    </source>
</evidence>
<comment type="subcellular location">
    <subcellularLocation>
        <location evidence="1">Golgi apparatus</location>
        <location evidence="1">trans-Golgi network</location>
    </subcellularLocation>
</comment>
<gene>
    <name evidence="7" type="ORF">ANE_LOCUS2990</name>
</gene>
<dbReference type="GO" id="GO:0019905">
    <property type="term" value="F:syntaxin binding"/>
    <property type="evidence" value="ECO:0007669"/>
    <property type="project" value="TreeGrafter"/>
</dbReference>
<organism evidence="7 8">
    <name type="scientific">Arabis nemorensis</name>
    <dbReference type="NCBI Taxonomy" id="586526"/>
    <lineage>
        <taxon>Eukaryota</taxon>
        <taxon>Viridiplantae</taxon>
        <taxon>Streptophyta</taxon>
        <taxon>Embryophyta</taxon>
        <taxon>Tracheophyta</taxon>
        <taxon>Spermatophyta</taxon>
        <taxon>Magnoliopsida</taxon>
        <taxon>eudicotyledons</taxon>
        <taxon>Gunneridae</taxon>
        <taxon>Pentapetalae</taxon>
        <taxon>rosids</taxon>
        <taxon>malvids</taxon>
        <taxon>Brassicales</taxon>
        <taxon>Brassicaceae</taxon>
        <taxon>Arabideae</taxon>
        <taxon>Arabis</taxon>
    </lineage>
</organism>
<evidence type="ECO:0000256" key="2">
    <source>
        <dbReference type="ARBA" id="ARBA00009150"/>
    </source>
</evidence>
<dbReference type="GO" id="GO:0042147">
    <property type="term" value="P:retrograde transport, endosome to Golgi"/>
    <property type="evidence" value="ECO:0007669"/>
    <property type="project" value="InterPro"/>
</dbReference>
<evidence type="ECO:0000313" key="7">
    <source>
        <dbReference type="EMBL" id="VVA92545.1"/>
    </source>
</evidence>
<dbReference type="GO" id="GO:0005829">
    <property type="term" value="C:cytosol"/>
    <property type="evidence" value="ECO:0007669"/>
    <property type="project" value="GOC"/>
</dbReference>
<evidence type="ECO:0000256" key="6">
    <source>
        <dbReference type="ARBA" id="ARBA00023054"/>
    </source>
</evidence>
<reference evidence="7" key="1">
    <citation type="submission" date="2019-07" db="EMBL/GenBank/DDBJ databases">
        <authorList>
            <person name="Dittberner H."/>
        </authorList>
    </citation>
    <scope>NUCLEOTIDE SEQUENCE [LARGE SCALE GENOMIC DNA]</scope>
</reference>
<dbReference type="EMBL" id="CABITT030000001">
    <property type="protein sequence ID" value="VVA92545.1"/>
    <property type="molecule type" value="Genomic_DNA"/>
</dbReference>
<evidence type="ECO:0000256" key="5">
    <source>
        <dbReference type="ARBA" id="ARBA00023034"/>
    </source>
</evidence>
<keyword evidence="6" id="KW-0175">Coiled coil</keyword>
<sequence>MESFCEFAYNLQESHVSGLAACLREVPSLYFKKDFALEYGAAFRSVCPFSSFTENPALQETLSQYLDVVELHLVKEI</sequence>
<dbReference type="GO" id="GO:0015031">
    <property type="term" value="P:protein transport"/>
    <property type="evidence" value="ECO:0007669"/>
    <property type="project" value="UniProtKB-KW"/>
</dbReference>
<comment type="similarity">
    <text evidence="2">Belongs to the VPS54 family.</text>
</comment>
<keyword evidence="5" id="KW-0333">Golgi apparatus</keyword>
<accession>A0A565AVG7</accession>
<protein>
    <submittedName>
        <fullName evidence="7">Uncharacterized protein</fullName>
    </submittedName>
</protein>
<keyword evidence="8" id="KW-1185">Reference proteome</keyword>
<dbReference type="GO" id="GO:0006896">
    <property type="term" value="P:Golgi to vacuole transport"/>
    <property type="evidence" value="ECO:0007669"/>
    <property type="project" value="TreeGrafter"/>
</dbReference>
<comment type="caution">
    <text evidence="7">The sequence shown here is derived from an EMBL/GenBank/DDBJ whole genome shotgun (WGS) entry which is preliminary data.</text>
</comment>
<keyword evidence="4" id="KW-0653">Protein transport</keyword>
<evidence type="ECO:0000256" key="3">
    <source>
        <dbReference type="ARBA" id="ARBA00022448"/>
    </source>
</evidence>
<evidence type="ECO:0000256" key="4">
    <source>
        <dbReference type="ARBA" id="ARBA00022927"/>
    </source>
</evidence>
<dbReference type="PANTHER" id="PTHR12965:SF0">
    <property type="entry name" value="VACUOLAR PROTEIN SORTING-ASSOCIATED PROTEIN 54"/>
    <property type="match status" value="1"/>
</dbReference>
<dbReference type="PANTHER" id="PTHR12965">
    <property type="entry name" value="VACUOLAR PROTEIN SORTING 54"/>
    <property type="match status" value="1"/>
</dbReference>
<evidence type="ECO:0000313" key="8">
    <source>
        <dbReference type="Proteomes" id="UP000489600"/>
    </source>
</evidence>
<name>A0A565AVG7_9BRAS</name>
<dbReference type="AlphaFoldDB" id="A0A565AVG7"/>
<proteinExistence type="inferred from homology"/>
<dbReference type="InterPro" id="IPR039745">
    <property type="entry name" value="Vps54"/>
</dbReference>